<keyword evidence="4" id="KW-0542">Nucleomorph</keyword>
<geneLocation type="nucleomorph" evidence="4"/>
<dbReference type="PRINTS" id="PR00881">
    <property type="entry name" value="L7ARS6FAMILY"/>
</dbReference>
<proteinExistence type="inferred from homology"/>
<evidence type="ECO:0000256" key="1">
    <source>
        <dbReference type="ARBA" id="ARBA00007337"/>
    </source>
</evidence>
<keyword evidence="4" id="KW-0689">Ribosomal protein</keyword>
<gene>
    <name evidence="4" type="primary">rpl7AE-2</name>
</gene>
<comment type="similarity">
    <text evidence="1">Belongs to the eukaryotic ribosomal protein eL8 family.</text>
</comment>
<dbReference type="Gene3D" id="3.30.1330.30">
    <property type="match status" value="1"/>
</dbReference>
<reference evidence="4" key="1">
    <citation type="journal article" date="2015" name="Genome Biol. Evol.">
        <title>Nucleomorph Genome Sequences of Two Chlorarachniophytes, Amorphochlora amoebiformis and Lotharella vacuolata.</title>
        <authorList>
            <person name="Suzuki S."/>
            <person name="Shirato S."/>
            <person name="Hirakawa Y."/>
            <person name="Ishida K."/>
        </authorList>
    </citation>
    <scope>NUCLEOTIDE SEQUENCE</scope>
    <source>
        <strain evidence="4">CCMP2058</strain>
    </source>
</reference>
<accession>A0A0H5BKL4</accession>
<keyword evidence="2" id="KW-0687">Ribonucleoprotein</keyword>
<evidence type="ECO:0000259" key="3">
    <source>
        <dbReference type="Pfam" id="PF01248"/>
    </source>
</evidence>
<dbReference type="Pfam" id="PF01248">
    <property type="entry name" value="Ribosomal_L7Ae"/>
    <property type="match status" value="1"/>
</dbReference>
<dbReference type="InterPro" id="IPR004038">
    <property type="entry name" value="Ribosomal_eL8/eL30/eS12/Gad45"/>
</dbReference>
<dbReference type="AlphaFoldDB" id="A0A0H5BKL4"/>
<protein>
    <submittedName>
        <fullName evidence="4">Ribosomal protein L7a</fullName>
    </submittedName>
</protein>
<dbReference type="InterPro" id="IPR018492">
    <property type="entry name" value="Ribosomal_eL8/Nhp2"/>
</dbReference>
<name>A0A0H5BKL4_9EUKA</name>
<evidence type="ECO:0000313" key="4">
    <source>
        <dbReference type="EMBL" id="BAS01815.1"/>
    </source>
</evidence>
<dbReference type="InterPro" id="IPR029064">
    <property type="entry name" value="Ribosomal_eL30-like_sf"/>
</dbReference>
<sequence length="166" mass="19913">MKTKSQVNRFNIKLLKLQKYVVKNNNLKIFFKMNPKLINKFIVHVIFIKKILNYTKNFYSRVLFINRMKDILKNISHRTLKLLFIAKDSSRIDLIIWLPILCKVYNIPFIIMESKSYLGRIVNTRRSVTIGLKSYPHGLKETIEDLIALFKKIYYNDFYSKILIIY</sequence>
<dbReference type="InterPro" id="IPR004037">
    <property type="entry name" value="Ribosomal_eL8-like_CS"/>
</dbReference>
<organism evidence="4">
    <name type="scientific">Amorphochlora amoebiformis</name>
    <dbReference type="NCBI Taxonomy" id="1561963"/>
    <lineage>
        <taxon>Eukaryota</taxon>
        <taxon>Sar</taxon>
        <taxon>Rhizaria</taxon>
        <taxon>Cercozoa</taxon>
        <taxon>Chlorarachniophyceae</taxon>
        <taxon>Amorphochlora</taxon>
    </lineage>
</organism>
<dbReference type="PROSITE" id="PS01082">
    <property type="entry name" value="RIBOSOMAL_L7AE"/>
    <property type="match status" value="1"/>
</dbReference>
<evidence type="ECO:0000256" key="2">
    <source>
        <dbReference type="ARBA" id="ARBA00023274"/>
    </source>
</evidence>
<dbReference type="EMBL" id="AB996602">
    <property type="protein sequence ID" value="BAS01815.1"/>
    <property type="molecule type" value="Genomic_DNA"/>
</dbReference>
<dbReference type="GO" id="GO:1990904">
    <property type="term" value="C:ribonucleoprotein complex"/>
    <property type="evidence" value="ECO:0007669"/>
    <property type="project" value="UniProtKB-KW"/>
</dbReference>
<dbReference type="SUPFAM" id="SSF55315">
    <property type="entry name" value="L30e-like"/>
    <property type="match status" value="1"/>
</dbReference>
<dbReference type="GO" id="GO:0005840">
    <property type="term" value="C:ribosome"/>
    <property type="evidence" value="ECO:0007669"/>
    <property type="project" value="UniProtKB-KW"/>
</dbReference>
<feature type="domain" description="Ribosomal protein eL8/eL30/eS12/Gadd45" evidence="3">
    <location>
        <begin position="69"/>
        <end position="128"/>
    </location>
</feature>
<dbReference type="GO" id="GO:0042254">
    <property type="term" value="P:ribosome biogenesis"/>
    <property type="evidence" value="ECO:0007669"/>
    <property type="project" value="InterPro"/>
</dbReference>